<gene>
    <name evidence="2" type="ORF">IQ217_09915</name>
</gene>
<dbReference type="EMBL" id="JADEVV010000024">
    <property type="protein sequence ID" value="MBE9254149.1"/>
    <property type="molecule type" value="Genomic_DNA"/>
</dbReference>
<feature type="domain" description="Methyltransferase" evidence="1">
    <location>
        <begin position="49"/>
        <end position="139"/>
    </location>
</feature>
<dbReference type="CDD" id="cd02440">
    <property type="entry name" value="AdoMet_MTases"/>
    <property type="match status" value="1"/>
</dbReference>
<dbReference type="InterPro" id="IPR050508">
    <property type="entry name" value="Methyltransf_Superfamily"/>
</dbReference>
<keyword evidence="3" id="KW-1185">Reference proteome</keyword>
<dbReference type="InterPro" id="IPR041698">
    <property type="entry name" value="Methyltransf_25"/>
</dbReference>
<keyword evidence="2" id="KW-0489">Methyltransferase</keyword>
<accession>A0ABR9VS34</accession>
<proteinExistence type="predicted"/>
<comment type="caution">
    <text evidence="2">The sequence shown here is derived from an EMBL/GenBank/DDBJ whole genome shotgun (WGS) entry which is preliminary data.</text>
</comment>
<evidence type="ECO:0000259" key="1">
    <source>
        <dbReference type="Pfam" id="PF13649"/>
    </source>
</evidence>
<sequence>MATIFRTWSYQYPWVYALVSRLATLNVGGEKRFHQLPLENLAISPGQKVLDLCCGGGQATAYLIQTGATVVGLDASPKALARAKTNVPQATYVQGLAEDLPFGNREFDLVHTSVALHEMTPTQLQSIISGVHRVLKPGGIFTLVDLHRPSNWLFWPPLAIFMGLFETETAWQLINTDLGALLDQAGFSVIDQRLYAGGSLQVIQARAN</sequence>
<evidence type="ECO:0000313" key="3">
    <source>
        <dbReference type="Proteomes" id="UP000658720"/>
    </source>
</evidence>
<reference evidence="2 3" key="1">
    <citation type="submission" date="2020-10" db="EMBL/GenBank/DDBJ databases">
        <authorList>
            <person name="Castelo-Branco R."/>
            <person name="Eusebio N."/>
            <person name="Adriana R."/>
            <person name="Vieira A."/>
            <person name="Brugerolle De Fraissinette N."/>
            <person name="Rezende De Castro R."/>
            <person name="Schneider M.P."/>
            <person name="Vasconcelos V."/>
            <person name="Leao P.N."/>
        </authorList>
    </citation>
    <scope>NUCLEOTIDE SEQUENCE [LARGE SCALE GENOMIC DNA]</scope>
    <source>
        <strain evidence="2 3">LEGE 00031</strain>
    </source>
</reference>
<name>A0ABR9VS34_9SYNC</name>
<organism evidence="2 3">
    <name type="scientific">Synechocystis salina LEGE 00031</name>
    <dbReference type="NCBI Taxonomy" id="1828736"/>
    <lineage>
        <taxon>Bacteria</taxon>
        <taxon>Bacillati</taxon>
        <taxon>Cyanobacteriota</taxon>
        <taxon>Cyanophyceae</taxon>
        <taxon>Synechococcales</taxon>
        <taxon>Merismopediaceae</taxon>
        <taxon>Synechocystis</taxon>
    </lineage>
</organism>
<dbReference type="Proteomes" id="UP000658720">
    <property type="component" value="Unassembled WGS sequence"/>
</dbReference>
<dbReference type="Gene3D" id="3.40.50.150">
    <property type="entry name" value="Vaccinia Virus protein VP39"/>
    <property type="match status" value="1"/>
</dbReference>
<dbReference type="Pfam" id="PF13649">
    <property type="entry name" value="Methyltransf_25"/>
    <property type="match status" value="1"/>
</dbReference>
<dbReference type="SUPFAM" id="SSF53335">
    <property type="entry name" value="S-adenosyl-L-methionine-dependent methyltransferases"/>
    <property type="match status" value="1"/>
</dbReference>
<evidence type="ECO:0000313" key="2">
    <source>
        <dbReference type="EMBL" id="MBE9254149.1"/>
    </source>
</evidence>
<dbReference type="PANTHER" id="PTHR42912">
    <property type="entry name" value="METHYLTRANSFERASE"/>
    <property type="match status" value="1"/>
</dbReference>
<dbReference type="GO" id="GO:0032259">
    <property type="term" value="P:methylation"/>
    <property type="evidence" value="ECO:0007669"/>
    <property type="project" value="UniProtKB-KW"/>
</dbReference>
<protein>
    <submittedName>
        <fullName evidence="2">Class I SAM-dependent methyltransferase</fullName>
    </submittedName>
</protein>
<dbReference type="RefSeq" id="WP_194019815.1">
    <property type="nucleotide sequence ID" value="NZ_JADEVV010000024.1"/>
</dbReference>
<dbReference type="InterPro" id="IPR029063">
    <property type="entry name" value="SAM-dependent_MTases_sf"/>
</dbReference>
<dbReference type="GO" id="GO:0008168">
    <property type="term" value="F:methyltransferase activity"/>
    <property type="evidence" value="ECO:0007669"/>
    <property type="project" value="UniProtKB-KW"/>
</dbReference>
<keyword evidence="2" id="KW-0808">Transferase</keyword>